<feature type="repeat" description="Pumilio" evidence="12">
    <location>
        <begin position="584"/>
        <end position="619"/>
    </location>
</feature>
<evidence type="ECO:0000256" key="9">
    <source>
        <dbReference type="ARBA" id="ARBA00022989"/>
    </source>
</evidence>
<feature type="repeat" description="Pumilio" evidence="12">
    <location>
        <begin position="620"/>
        <end position="655"/>
    </location>
</feature>
<reference evidence="16" key="1">
    <citation type="journal article" date="2005" name="PLoS Biol.">
        <title>The genomes of Oryza sativa: a history of duplications.</title>
        <authorList>
            <person name="Yu J."/>
            <person name="Wang J."/>
            <person name="Lin W."/>
            <person name="Li S."/>
            <person name="Li H."/>
            <person name="Zhou J."/>
            <person name="Ni P."/>
            <person name="Dong W."/>
            <person name="Hu S."/>
            <person name="Zeng C."/>
            <person name="Zhang J."/>
            <person name="Zhang Y."/>
            <person name="Li R."/>
            <person name="Xu Z."/>
            <person name="Li S."/>
            <person name="Li X."/>
            <person name="Zheng H."/>
            <person name="Cong L."/>
            <person name="Lin L."/>
            <person name="Yin J."/>
            <person name="Geng J."/>
            <person name="Li G."/>
            <person name="Shi J."/>
            <person name="Liu J."/>
            <person name="Lv H."/>
            <person name="Li J."/>
            <person name="Wang J."/>
            <person name="Deng Y."/>
            <person name="Ran L."/>
            <person name="Shi X."/>
            <person name="Wang X."/>
            <person name="Wu Q."/>
            <person name="Li C."/>
            <person name="Ren X."/>
            <person name="Wang J."/>
            <person name="Wang X."/>
            <person name="Li D."/>
            <person name="Liu D."/>
            <person name="Zhang X."/>
            <person name="Ji Z."/>
            <person name="Zhao W."/>
            <person name="Sun Y."/>
            <person name="Zhang Z."/>
            <person name="Bao J."/>
            <person name="Han Y."/>
            <person name="Dong L."/>
            <person name="Ji J."/>
            <person name="Chen P."/>
            <person name="Wu S."/>
            <person name="Liu J."/>
            <person name="Xiao Y."/>
            <person name="Bu D."/>
            <person name="Tan J."/>
            <person name="Yang L."/>
            <person name="Ye C."/>
            <person name="Zhang J."/>
            <person name="Xu J."/>
            <person name="Zhou Y."/>
            <person name="Yu Y."/>
            <person name="Zhang B."/>
            <person name="Zhuang S."/>
            <person name="Wei H."/>
            <person name="Liu B."/>
            <person name="Lei M."/>
            <person name="Yu H."/>
            <person name="Li Y."/>
            <person name="Xu H."/>
            <person name="Wei S."/>
            <person name="He X."/>
            <person name="Fang L."/>
            <person name="Zhang Z."/>
            <person name="Zhang Y."/>
            <person name="Huang X."/>
            <person name="Su Z."/>
            <person name="Tong W."/>
            <person name="Li J."/>
            <person name="Tong Z."/>
            <person name="Li S."/>
            <person name="Ye J."/>
            <person name="Wang L."/>
            <person name="Fang L."/>
            <person name="Lei T."/>
            <person name="Chen C."/>
            <person name="Chen H."/>
            <person name="Xu Z."/>
            <person name="Li H."/>
            <person name="Huang H."/>
            <person name="Zhang F."/>
            <person name="Xu H."/>
            <person name="Li N."/>
            <person name="Zhao C."/>
            <person name="Li S."/>
            <person name="Dong L."/>
            <person name="Huang Y."/>
            <person name="Li L."/>
            <person name="Xi Y."/>
            <person name="Qi Q."/>
            <person name="Li W."/>
            <person name="Zhang B."/>
            <person name="Hu W."/>
            <person name="Zhang Y."/>
            <person name="Tian X."/>
            <person name="Jiao Y."/>
            <person name="Liang X."/>
            <person name="Jin J."/>
            <person name="Gao L."/>
            <person name="Zheng W."/>
            <person name="Hao B."/>
            <person name="Liu S."/>
            <person name="Wang W."/>
            <person name="Yuan L."/>
            <person name="Cao M."/>
            <person name="McDermott J."/>
            <person name="Samudrala R."/>
            <person name="Wang J."/>
            <person name="Wong G.K."/>
            <person name="Yang H."/>
        </authorList>
    </citation>
    <scope>NUCLEOTIDE SEQUENCE [LARGE SCALE GENOMIC DNA]</scope>
</reference>
<dbReference type="PANTHER" id="PTHR12537">
    <property type="entry name" value="RNA BINDING PROTEIN PUMILIO-RELATED"/>
    <property type="match status" value="1"/>
</dbReference>
<dbReference type="PROSITE" id="PS50303">
    <property type="entry name" value="PUM_HD"/>
    <property type="match status" value="1"/>
</dbReference>
<evidence type="ECO:0000256" key="4">
    <source>
        <dbReference type="ARBA" id="ARBA00022692"/>
    </source>
</evidence>
<feature type="transmembrane region" description="Helical" evidence="14">
    <location>
        <begin position="304"/>
        <end position="327"/>
    </location>
</feature>
<keyword evidence="6" id="KW-0810">Translation regulation</keyword>
<keyword evidence="8" id="KW-0029">Amino-acid transport</keyword>
<dbReference type="GO" id="GO:0016020">
    <property type="term" value="C:membrane"/>
    <property type="evidence" value="ECO:0007669"/>
    <property type="project" value="UniProtKB-SubCell"/>
</dbReference>
<feature type="compositionally biased region" description="Basic and acidic residues" evidence="13">
    <location>
        <begin position="1"/>
        <end position="26"/>
    </location>
</feature>
<dbReference type="SUPFAM" id="SSF48371">
    <property type="entry name" value="ARM repeat"/>
    <property type="match status" value="1"/>
</dbReference>
<dbReference type="GO" id="GO:0006865">
    <property type="term" value="P:amino acid transport"/>
    <property type="evidence" value="ECO:0007669"/>
    <property type="project" value="UniProtKB-KW"/>
</dbReference>
<evidence type="ECO:0000256" key="12">
    <source>
        <dbReference type="PROSITE-ProRule" id="PRU00317"/>
    </source>
</evidence>
<keyword evidence="3" id="KW-0963">Cytoplasm</keyword>
<dbReference type="SMART" id="SM00025">
    <property type="entry name" value="Pumilio"/>
    <property type="match status" value="8"/>
</dbReference>
<evidence type="ECO:0000256" key="14">
    <source>
        <dbReference type="SAM" id="Phobius"/>
    </source>
</evidence>
<keyword evidence="9 14" id="KW-1133">Transmembrane helix</keyword>
<feature type="domain" description="PUM-HD" evidence="15">
    <location>
        <begin position="376"/>
        <end position="720"/>
    </location>
</feature>
<dbReference type="Proteomes" id="UP000007752">
    <property type="component" value="Chromosome 4"/>
</dbReference>
<evidence type="ECO:0000256" key="1">
    <source>
        <dbReference type="ARBA" id="ARBA00004370"/>
    </source>
</evidence>
<feature type="repeat" description="Pumilio" evidence="12">
    <location>
        <begin position="475"/>
        <end position="510"/>
    </location>
</feature>
<evidence type="ECO:0000256" key="8">
    <source>
        <dbReference type="ARBA" id="ARBA00022970"/>
    </source>
</evidence>
<dbReference type="PROSITE" id="PS50302">
    <property type="entry name" value="PUM"/>
    <property type="match status" value="8"/>
</dbReference>
<feature type="repeat" description="Pumilio" evidence="12">
    <location>
        <begin position="547"/>
        <end position="583"/>
    </location>
</feature>
<dbReference type="Pfam" id="PF00806">
    <property type="entry name" value="PUF"/>
    <property type="match status" value="8"/>
</dbReference>
<evidence type="ECO:0000256" key="7">
    <source>
        <dbReference type="ARBA" id="ARBA00022884"/>
    </source>
</evidence>
<dbReference type="GO" id="GO:0003729">
    <property type="term" value="F:mRNA binding"/>
    <property type="evidence" value="ECO:0007669"/>
    <property type="project" value="UniProtKB-ARBA"/>
</dbReference>
<evidence type="ECO:0000313" key="16">
    <source>
        <dbReference type="EMBL" id="EEE60502.1"/>
    </source>
</evidence>
<evidence type="ECO:0000259" key="15">
    <source>
        <dbReference type="PROSITE" id="PS50303"/>
    </source>
</evidence>
<feature type="transmembrane region" description="Helical" evidence="14">
    <location>
        <begin position="271"/>
        <end position="292"/>
    </location>
</feature>
<dbReference type="EMBL" id="CM000141">
    <property type="protein sequence ID" value="EEE60502.1"/>
    <property type="molecule type" value="Genomic_DNA"/>
</dbReference>
<dbReference type="InterPro" id="IPR033133">
    <property type="entry name" value="PUM-HD"/>
</dbReference>
<dbReference type="FunFam" id="1.25.10.10:FF:000004">
    <property type="entry name" value="Pumilio homolog 1 isoform 2"/>
    <property type="match status" value="1"/>
</dbReference>
<dbReference type="GO" id="GO:0005737">
    <property type="term" value="C:cytoplasm"/>
    <property type="evidence" value="ECO:0007669"/>
    <property type="project" value="UniProtKB-SubCell"/>
</dbReference>
<feature type="repeat" description="Pumilio" evidence="12">
    <location>
        <begin position="656"/>
        <end position="694"/>
    </location>
</feature>
<dbReference type="InterPro" id="IPR016024">
    <property type="entry name" value="ARM-type_fold"/>
</dbReference>
<comment type="subcellular location">
    <subcellularLocation>
        <location evidence="2">Cytoplasm</location>
    </subcellularLocation>
    <subcellularLocation>
        <location evidence="1">Membrane</location>
    </subcellularLocation>
</comment>
<evidence type="ECO:0000256" key="10">
    <source>
        <dbReference type="ARBA" id="ARBA00023136"/>
    </source>
</evidence>
<dbReference type="AlphaFoldDB" id="B9FDN5"/>
<reference evidence="16" key="2">
    <citation type="submission" date="2008-12" db="EMBL/GenBank/DDBJ databases">
        <title>Improved gene annotation of the rice (Oryza sativa) genomes.</title>
        <authorList>
            <person name="Wang J."/>
            <person name="Li R."/>
            <person name="Fan W."/>
            <person name="Huang Q."/>
            <person name="Zhang J."/>
            <person name="Zhou Y."/>
            <person name="Hu Y."/>
            <person name="Zi S."/>
            <person name="Li J."/>
            <person name="Ni P."/>
            <person name="Zheng H."/>
            <person name="Zhang Y."/>
            <person name="Zhao M."/>
            <person name="Hao Q."/>
            <person name="McDermott J."/>
            <person name="Samudrala R."/>
            <person name="Kristiansen K."/>
            <person name="Wong G.K.-S."/>
        </authorList>
    </citation>
    <scope>NUCLEOTIDE SEQUENCE</scope>
</reference>
<evidence type="ECO:0000256" key="2">
    <source>
        <dbReference type="ARBA" id="ARBA00004496"/>
    </source>
</evidence>
<accession>B9FDN5</accession>
<feature type="repeat" description="Pumilio" evidence="12">
    <location>
        <begin position="511"/>
        <end position="546"/>
    </location>
</feature>
<feature type="compositionally biased region" description="Low complexity" evidence="13">
    <location>
        <begin position="31"/>
        <end position="48"/>
    </location>
</feature>
<organism evidence="16">
    <name type="scientific">Oryza sativa subsp. japonica</name>
    <name type="common">Rice</name>
    <dbReference type="NCBI Taxonomy" id="39947"/>
    <lineage>
        <taxon>Eukaryota</taxon>
        <taxon>Viridiplantae</taxon>
        <taxon>Streptophyta</taxon>
        <taxon>Embryophyta</taxon>
        <taxon>Tracheophyta</taxon>
        <taxon>Spermatophyta</taxon>
        <taxon>Magnoliopsida</taxon>
        <taxon>Liliopsida</taxon>
        <taxon>Poales</taxon>
        <taxon>Poaceae</taxon>
        <taxon>BOP clade</taxon>
        <taxon>Oryzoideae</taxon>
        <taxon>Oryzeae</taxon>
        <taxon>Oryzinae</taxon>
        <taxon>Oryza</taxon>
        <taxon>Oryza sativa</taxon>
    </lineage>
</organism>
<dbReference type="Pfam" id="PF01490">
    <property type="entry name" value="Aa_trans"/>
    <property type="match status" value="1"/>
</dbReference>
<evidence type="ECO:0000256" key="5">
    <source>
        <dbReference type="ARBA" id="ARBA00022737"/>
    </source>
</evidence>
<dbReference type="InterPro" id="IPR001313">
    <property type="entry name" value="Pumilio_RNA-bd_rpt"/>
</dbReference>
<feature type="region of interest" description="Disordered" evidence="13">
    <location>
        <begin position="1"/>
        <end position="76"/>
    </location>
</feature>
<protein>
    <recommendedName>
        <fullName evidence="15">PUM-HD domain-containing protein</fullName>
    </recommendedName>
</protein>
<feature type="repeat" description="Pumilio" evidence="12">
    <location>
        <begin position="439"/>
        <end position="474"/>
    </location>
</feature>
<keyword evidence="8" id="KW-0813">Transport</keyword>
<feature type="transmembrane region" description="Helical" evidence="14">
    <location>
        <begin position="230"/>
        <end position="251"/>
    </location>
</feature>
<dbReference type="InterPro" id="IPR013057">
    <property type="entry name" value="AA_transpt_TM"/>
</dbReference>
<evidence type="ECO:0000256" key="13">
    <source>
        <dbReference type="SAM" id="MobiDB-lite"/>
    </source>
</evidence>
<feature type="repeat" description="Pumilio" evidence="12">
    <location>
        <begin position="400"/>
        <end position="438"/>
    </location>
</feature>
<dbReference type="InterPro" id="IPR033712">
    <property type="entry name" value="Pumilio_RNA-bd"/>
</dbReference>
<keyword evidence="5" id="KW-0677">Repeat</keyword>
<dbReference type="CDD" id="cd07920">
    <property type="entry name" value="Pumilio"/>
    <property type="match status" value="1"/>
</dbReference>
<evidence type="ECO:0000256" key="3">
    <source>
        <dbReference type="ARBA" id="ARBA00022490"/>
    </source>
</evidence>
<dbReference type="PANTHER" id="PTHR12537:SF62">
    <property type="entry name" value="PUMILIO HOMOLOG 3"/>
    <property type="match status" value="1"/>
</dbReference>
<gene>
    <name evidence="16" type="ORF">OsJ_13800</name>
</gene>
<feature type="transmembrane region" description="Helical" evidence="14">
    <location>
        <begin position="195"/>
        <end position="218"/>
    </location>
</feature>
<feature type="transmembrane region" description="Helical" evidence="14">
    <location>
        <begin position="100"/>
        <end position="118"/>
    </location>
</feature>
<evidence type="ECO:0000256" key="6">
    <source>
        <dbReference type="ARBA" id="ARBA00022845"/>
    </source>
</evidence>
<feature type="compositionally biased region" description="Basic and acidic residues" evidence="13">
    <location>
        <begin position="61"/>
        <end position="76"/>
    </location>
</feature>
<comment type="function">
    <text evidence="11">Sequence-specific RNA-binding protein that regulates translation and mRNA stability by binding the 3'-UTR of target mRNAs. Binds the APUM-binding elements (APBEs) in the 3'-UTR mRNA sequence of CLV1, PNH, WUS and FAS2.</text>
</comment>
<sequence>MASRRGVENETPRKETREKKKKDELRLAPQARSSPSRTTARAYTARSRIIYNKHQKGNAEISRKGDREHKAKGKENDRPTGVNVLCGVGVLSTPYAVKQGGWLGLIILALLAVLAWYTGILLKRCLDSKEGLETYPDIGHAAFGTTGRIVISVILYMELFNIGNIFIGPNVSLQACCIEYLILESDNLSKLFPNAHLTIGTFTINAHILFAILTTLIVMPTTWLRDLSCLSFISAGGVIASIVIVACLFWVGLVDHIEAKDEGTALNLPGIPIAVGLYGYCYSGHGVFPNIYSSMKKRSQFPAVIFTCIALSTVLFAGAAIMGYIMFGESTESQFTLNLPSNLVASKIAVWTTVITAENVAEAVDSIIDKLKKSDVSNVVYFDGWEGLGVSAVLRAVAERLTLGQITDPELSMDQFGSRFIQQKLEVASADDREKIFPEILTNAIALTTDVFGNYVIQKFFEFATESQLSQLADQLRGHFLQLSFQMYGCRVVQKVIDVVDLERKISIVGELKNSVLRCISDQNGNHVIQKCIECVPEDHIPFVIEDILQKIYPLCTHQYGCRVIQRVLEHCHNPATQSAVMDEIVERAFDLTEDKFGNYVVQHVLEHGRPEERSSIIQKLSGQVVNLSQQKYASNVVEKCLSFGTPDEREGLIREIVSSGQTFQGLMKDQFGNYVVQRILQTCDDKFLVVILSSIKMHLNELKNYTFGKHIVARVEKLIITGENRVRMGSKTSQCQQSLSCTDVDANPF</sequence>
<keyword evidence="4 14" id="KW-0812">Transmembrane</keyword>
<dbReference type="GO" id="GO:0006417">
    <property type="term" value="P:regulation of translation"/>
    <property type="evidence" value="ECO:0007669"/>
    <property type="project" value="UniProtKB-KW"/>
</dbReference>
<name>B9FDN5_ORYSJ</name>
<proteinExistence type="predicted"/>
<evidence type="ECO:0000256" key="11">
    <source>
        <dbReference type="ARBA" id="ARBA00055193"/>
    </source>
</evidence>
<keyword evidence="10 14" id="KW-0472">Membrane</keyword>
<keyword evidence="7" id="KW-0694">RNA-binding</keyword>
<dbReference type="InterPro" id="IPR011989">
    <property type="entry name" value="ARM-like"/>
</dbReference>
<dbReference type="Gene3D" id="1.25.10.10">
    <property type="entry name" value="Leucine-rich Repeat Variant"/>
    <property type="match status" value="1"/>
</dbReference>